<comment type="caution">
    <text evidence="8">The sequence shown here is derived from an EMBL/GenBank/DDBJ whole genome shotgun (WGS) entry which is preliminary data.</text>
</comment>
<keyword evidence="2" id="KW-0808">Transferase</keyword>
<sequence length="195" mass="21901">HEYIPDDTEKGEKLQTLTNVIRDEIKRLNGIIEEFLTFSRNRRLELQNFPIVEALQKIINLFGEEAKSRDIIIKTDWNNNLTTVLMDINKMQQAFLNLFKNAMESISGSGTIAISVEADGMDRVSIKISDTGSGMTPEEMEQIFNLEYTTKEKGLGLGLPLAHEIIHSHGGEIRVKSEPGSGSTFEVLLPVKKPE</sequence>
<dbReference type="GO" id="GO:0000155">
    <property type="term" value="F:phosphorelay sensor kinase activity"/>
    <property type="evidence" value="ECO:0007669"/>
    <property type="project" value="InterPro"/>
</dbReference>
<dbReference type="Gene3D" id="3.30.565.10">
    <property type="entry name" value="Histidine kinase-like ATPase, C-terminal domain"/>
    <property type="match status" value="1"/>
</dbReference>
<dbReference type="SUPFAM" id="SSF55874">
    <property type="entry name" value="ATPase domain of HSP90 chaperone/DNA topoisomerase II/histidine kinase"/>
    <property type="match status" value="1"/>
</dbReference>
<dbReference type="InterPro" id="IPR005467">
    <property type="entry name" value="His_kinase_dom"/>
</dbReference>
<dbReference type="CDD" id="cd00082">
    <property type="entry name" value="HisKA"/>
    <property type="match status" value="1"/>
</dbReference>
<keyword evidence="1" id="KW-0597">Phosphoprotein</keyword>
<dbReference type="AlphaFoldDB" id="X1RXW0"/>
<evidence type="ECO:0000256" key="3">
    <source>
        <dbReference type="ARBA" id="ARBA00022741"/>
    </source>
</evidence>
<dbReference type="InterPro" id="IPR003594">
    <property type="entry name" value="HATPase_dom"/>
</dbReference>
<dbReference type="EMBL" id="BARW01004151">
    <property type="protein sequence ID" value="GAI60364.1"/>
    <property type="molecule type" value="Genomic_DNA"/>
</dbReference>
<evidence type="ECO:0000259" key="7">
    <source>
        <dbReference type="PROSITE" id="PS50109"/>
    </source>
</evidence>
<organism evidence="8">
    <name type="scientific">marine sediment metagenome</name>
    <dbReference type="NCBI Taxonomy" id="412755"/>
    <lineage>
        <taxon>unclassified sequences</taxon>
        <taxon>metagenomes</taxon>
        <taxon>ecological metagenomes</taxon>
    </lineage>
</organism>
<dbReference type="PANTHER" id="PTHR43065">
    <property type="entry name" value="SENSOR HISTIDINE KINASE"/>
    <property type="match status" value="1"/>
</dbReference>
<evidence type="ECO:0000256" key="6">
    <source>
        <dbReference type="ARBA" id="ARBA00023012"/>
    </source>
</evidence>
<dbReference type="GO" id="GO:0005524">
    <property type="term" value="F:ATP binding"/>
    <property type="evidence" value="ECO:0007669"/>
    <property type="project" value="UniProtKB-KW"/>
</dbReference>
<feature type="domain" description="Histidine kinase" evidence="7">
    <location>
        <begin position="1"/>
        <end position="193"/>
    </location>
</feature>
<dbReference type="Pfam" id="PF02518">
    <property type="entry name" value="HATPase_c"/>
    <property type="match status" value="1"/>
</dbReference>
<dbReference type="PANTHER" id="PTHR43065:SF10">
    <property type="entry name" value="PEROXIDE STRESS-ACTIVATED HISTIDINE KINASE MAK3"/>
    <property type="match status" value="1"/>
</dbReference>
<dbReference type="PRINTS" id="PR00344">
    <property type="entry name" value="BCTRLSENSOR"/>
</dbReference>
<dbReference type="SMART" id="SM00387">
    <property type="entry name" value="HATPase_c"/>
    <property type="match status" value="1"/>
</dbReference>
<proteinExistence type="predicted"/>
<protein>
    <recommendedName>
        <fullName evidence="7">Histidine kinase domain-containing protein</fullName>
    </recommendedName>
</protein>
<evidence type="ECO:0000256" key="1">
    <source>
        <dbReference type="ARBA" id="ARBA00022553"/>
    </source>
</evidence>
<dbReference type="InterPro" id="IPR036890">
    <property type="entry name" value="HATPase_C_sf"/>
</dbReference>
<evidence type="ECO:0000256" key="4">
    <source>
        <dbReference type="ARBA" id="ARBA00022777"/>
    </source>
</evidence>
<keyword evidence="5" id="KW-0067">ATP-binding</keyword>
<dbReference type="PROSITE" id="PS50109">
    <property type="entry name" value="HIS_KIN"/>
    <property type="match status" value="1"/>
</dbReference>
<keyword evidence="6" id="KW-0902">Two-component regulatory system</keyword>
<evidence type="ECO:0000256" key="5">
    <source>
        <dbReference type="ARBA" id="ARBA00022840"/>
    </source>
</evidence>
<keyword evidence="3" id="KW-0547">Nucleotide-binding</keyword>
<dbReference type="InterPro" id="IPR004358">
    <property type="entry name" value="Sig_transdc_His_kin-like_C"/>
</dbReference>
<keyword evidence="4" id="KW-0418">Kinase</keyword>
<feature type="non-terminal residue" evidence="8">
    <location>
        <position position="1"/>
    </location>
</feature>
<gene>
    <name evidence="8" type="ORF">S12H4_09958</name>
</gene>
<name>X1RXW0_9ZZZZ</name>
<evidence type="ECO:0000256" key="2">
    <source>
        <dbReference type="ARBA" id="ARBA00022679"/>
    </source>
</evidence>
<accession>X1RXW0</accession>
<reference evidence="8" key="1">
    <citation type="journal article" date="2014" name="Front. Microbiol.">
        <title>High frequency of phylogenetically diverse reductive dehalogenase-homologous genes in deep subseafloor sedimentary metagenomes.</title>
        <authorList>
            <person name="Kawai M."/>
            <person name="Futagami T."/>
            <person name="Toyoda A."/>
            <person name="Takaki Y."/>
            <person name="Nishi S."/>
            <person name="Hori S."/>
            <person name="Arai W."/>
            <person name="Tsubouchi T."/>
            <person name="Morono Y."/>
            <person name="Uchiyama I."/>
            <person name="Ito T."/>
            <person name="Fujiyama A."/>
            <person name="Inagaki F."/>
            <person name="Takami H."/>
        </authorList>
    </citation>
    <scope>NUCLEOTIDE SEQUENCE</scope>
    <source>
        <strain evidence="8">Expedition CK06-06</strain>
    </source>
</reference>
<evidence type="ECO:0000313" key="8">
    <source>
        <dbReference type="EMBL" id="GAI60364.1"/>
    </source>
</evidence>
<dbReference type="InterPro" id="IPR003661">
    <property type="entry name" value="HisK_dim/P_dom"/>
</dbReference>